<dbReference type="Pfam" id="PF12706">
    <property type="entry name" value="Lactamase_B_2"/>
    <property type="match status" value="1"/>
</dbReference>
<dbReference type="PANTHER" id="PTHR15032:SF4">
    <property type="entry name" value="N-ACYL-PHOSPHATIDYLETHANOLAMINE-HYDROLYZING PHOSPHOLIPASE D"/>
    <property type="match status" value="1"/>
</dbReference>
<dbReference type="InterPro" id="IPR001279">
    <property type="entry name" value="Metallo-B-lactamas"/>
</dbReference>
<gene>
    <name evidence="3" type="ORF">C427_2096</name>
</gene>
<reference evidence="3 4" key="1">
    <citation type="journal article" date="2013" name="Genome Announc.">
        <title>Complete Genome Sequence of Glaciecola psychrophila Strain 170T.</title>
        <authorList>
            <person name="Yin J."/>
            <person name="Chen J."/>
            <person name="Liu G."/>
            <person name="Yu Y."/>
            <person name="Song L."/>
            <person name="Wang X."/>
            <person name="Qu X."/>
        </authorList>
    </citation>
    <scope>NUCLEOTIDE SEQUENCE [LARGE SCALE GENOMIC DNA]</scope>
    <source>
        <strain evidence="3 4">170</strain>
    </source>
</reference>
<dbReference type="PANTHER" id="PTHR15032">
    <property type="entry name" value="N-ACYL-PHOSPHATIDYLETHANOLAMINE-HYDROLYZING PHOSPHOLIPASE D"/>
    <property type="match status" value="1"/>
</dbReference>
<dbReference type="Gene3D" id="3.60.15.10">
    <property type="entry name" value="Ribonuclease Z/Hydroxyacylglutathione hydrolase-like"/>
    <property type="match status" value="1"/>
</dbReference>
<dbReference type="HOGENOM" id="CLU_020884_1_1_6"/>
<evidence type="ECO:0000256" key="1">
    <source>
        <dbReference type="SAM" id="MobiDB-lite"/>
    </source>
</evidence>
<dbReference type="EMBL" id="CP003837">
    <property type="protein sequence ID" value="AGH44205.1"/>
    <property type="molecule type" value="Genomic_DNA"/>
</dbReference>
<dbReference type="InterPro" id="IPR036866">
    <property type="entry name" value="RibonucZ/Hydroxyglut_hydro"/>
</dbReference>
<evidence type="ECO:0000313" key="3">
    <source>
        <dbReference type="EMBL" id="AGH44205.1"/>
    </source>
</evidence>
<dbReference type="SUPFAM" id="SSF56281">
    <property type="entry name" value="Metallo-hydrolase/oxidoreductase"/>
    <property type="match status" value="1"/>
</dbReference>
<feature type="compositionally biased region" description="Basic and acidic residues" evidence="1">
    <location>
        <begin position="20"/>
        <end position="29"/>
    </location>
</feature>
<keyword evidence="4" id="KW-1185">Reference proteome</keyword>
<dbReference type="AlphaFoldDB" id="K6Z5P9"/>
<accession>K6Z5P9</accession>
<feature type="region of interest" description="Disordered" evidence="1">
    <location>
        <begin position="17"/>
        <end position="40"/>
    </location>
</feature>
<feature type="domain" description="Metallo-beta-lactamase" evidence="2">
    <location>
        <begin position="107"/>
        <end position="304"/>
    </location>
</feature>
<dbReference type="RefSeq" id="WP_007643406.1">
    <property type="nucleotide sequence ID" value="NC_020514.1"/>
</dbReference>
<evidence type="ECO:0000259" key="2">
    <source>
        <dbReference type="Pfam" id="PF12706"/>
    </source>
</evidence>
<dbReference type="PATRIC" id="fig|1129794.4.peg.2074"/>
<sequence length="361" mass="40456">MSTLLALALLFGCTSSSSKYSEKPALDNKPKHHTHSGYQNDPFVETVAPKGLSFYIRRAWDSLFVPDIPEGHQLSTSESIQLLNSIKNERITWLGHASFLIKTSDVTILTDPFLSEYASPVSWAGPRRFVASPIPINQLPSIDILIVSHSHYDHLDDKTVRSLNAKDEIHVVVPLGLKSFFTERGYTKVTELDWHQSELIKGIKLTAEPAVHDSARSISDHNETLWATWVIESTQKRILFIGDSGYSETIFNHIGDKYASFDYAILPIGAYEPRELMWMSHTTPQEAVSIGIDVRAKTLIASHWGTISSLSDEPIFSPPIRFKKSGADNGFLDKNVWTMKIGETRPLFSNSRANHAKQPLN</sequence>
<dbReference type="OrthoDB" id="9805728at2"/>
<organism evidence="3 4">
    <name type="scientific">Paraglaciecola psychrophila 170</name>
    <dbReference type="NCBI Taxonomy" id="1129794"/>
    <lineage>
        <taxon>Bacteria</taxon>
        <taxon>Pseudomonadati</taxon>
        <taxon>Pseudomonadota</taxon>
        <taxon>Gammaproteobacteria</taxon>
        <taxon>Alteromonadales</taxon>
        <taxon>Alteromonadaceae</taxon>
        <taxon>Paraglaciecola</taxon>
    </lineage>
</organism>
<dbReference type="GO" id="GO:0005737">
    <property type="term" value="C:cytoplasm"/>
    <property type="evidence" value="ECO:0007669"/>
    <property type="project" value="TreeGrafter"/>
</dbReference>
<dbReference type="STRING" id="1129794.C427_2096"/>
<dbReference type="KEGG" id="gps:C427_2096"/>
<dbReference type="eggNOG" id="COG2220">
    <property type="taxonomic scope" value="Bacteria"/>
</dbReference>
<evidence type="ECO:0000313" key="4">
    <source>
        <dbReference type="Proteomes" id="UP000011864"/>
    </source>
</evidence>
<name>K6Z5P9_9ALTE</name>
<protein>
    <recommendedName>
        <fullName evidence="2">Metallo-beta-lactamase domain-containing protein</fullName>
    </recommendedName>
</protein>
<dbReference type="Proteomes" id="UP000011864">
    <property type="component" value="Chromosome"/>
</dbReference>
<proteinExistence type="predicted"/>